<dbReference type="Pfam" id="PF17853">
    <property type="entry name" value="GGDEF_2"/>
    <property type="match status" value="1"/>
</dbReference>
<dbReference type="InterPro" id="IPR042070">
    <property type="entry name" value="PucR_C-HTH_sf"/>
</dbReference>
<sequence>MSESVAPGEPSARAIPSAVPDAVGSDWADRRPVQVPLTQEASDGRTVPAGVLAWCLAYAARRATAMERKGASAADVARMLEQFLADVRRSLAEETGLTLHGPAPAGAADDLLDGRVVRWSHAPWLAARYTVCVVRRTREAKRAESHAQVTAVERLRGILQTQRDGHEVVLVPNDDGEQTQKALATVADRYGAHSWIAVADRPAAEIATGYREALRVLRVAVAARRPAGLYRFDDVLLEYAIAQSDLIHAALTRIVRPLAHHEALRESLMVWLDTDCNRIKSAQRLVIHPSTLDYRLSRIRQLTGYDATSPRQAHMLAAALMVDALA</sequence>
<evidence type="ECO:0000313" key="6">
    <source>
        <dbReference type="Proteomes" id="UP000400924"/>
    </source>
</evidence>
<dbReference type="EMBL" id="VJZC01000004">
    <property type="protein sequence ID" value="MPY55898.1"/>
    <property type="molecule type" value="Genomic_DNA"/>
</dbReference>
<evidence type="ECO:0000256" key="1">
    <source>
        <dbReference type="ARBA" id="ARBA00006754"/>
    </source>
</evidence>
<dbReference type="AlphaFoldDB" id="A0A5N8XAG8"/>
<dbReference type="PANTHER" id="PTHR33744">
    <property type="entry name" value="CARBOHYDRATE DIACID REGULATOR"/>
    <property type="match status" value="1"/>
</dbReference>
<dbReference type="Pfam" id="PF13556">
    <property type="entry name" value="HTH_30"/>
    <property type="match status" value="1"/>
</dbReference>
<evidence type="ECO:0000313" key="5">
    <source>
        <dbReference type="EMBL" id="MPY55898.1"/>
    </source>
</evidence>
<dbReference type="InterPro" id="IPR051448">
    <property type="entry name" value="CdaR-like_regulators"/>
</dbReference>
<gene>
    <name evidence="5" type="ORF">FNH08_01425</name>
</gene>
<proteinExistence type="inferred from homology"/>
<feature type="domain" description="CdaR GGDEF-like" evidence="4">
    <location>
        <begin position="126"/>
        <end position="219"/>
    </location>
</feature>
<name>A0A5N8XAG8_9ACTN</name>
<dbReference type="InterPro" id="IPR041522">
    <property type="entry name" value="CdaR_GGDEF"/>
</dbReference>
<dbReference type="Gene3D" id="1.10.10.2840">
    <property type="entry name" value="PucR C-terminal helix-turn-helix domain"/>
    <property type="match status" value="1"/>
</dbReference>
<evidence type="ECO:0000259" key="3">
    <source>
        <dbReference type="Pfam" id="PF13556"/>
    </source>
</evidence>
<protein>
    <recommendedName>
        <fullName evidence="7">PucR family transcriptional regulator</fullName>
    </recommendedName>
</protein>
<comment type="similarity">
    <text evidence="1">Belongs to the CdaR family.</text>
</comment>
<feature type="region of interest" description="Disordered" evidence="2">
    <location>
        <begin position="1"/>
        <end position="26"/>
    </location>
</feature>
<evidence type="ECO:0008006" key="7">
    <source>
        <dbReference type="Google" id="ProtNLM"/>
    </source>
</evidence>
<comment type="caution">
    <text evidence="5">The sequence shown here is derived from an EMBL/GenBank/DDBJ whole genome shotgun (WGS) entry which is preliminary data.</text>
</comment>
<evidence type="ECO:0000256" key="2">
    <source>
        <dbReference type="SAM" id="MobiDB-lite"/>
    </source>
</evidence>
<dbReference type="PANTHER" id="PTHR33744:SF7">
    <property type="entry name" value="PUCR FAMILY TRANSCRIPTIONAL REGULATOR"/>
    <property type="match status" value="1"/>
</dbReference>
<dbReference type="InterPro" id="IPR025736">
    <property type="entry name" value="PucR_C-HTH_dom"/>
</dbReference>
<dbReference type="OrthoDB" id="4571023at2"/>
<keyword evidence="6" id="KW-1185">Reference proteome</keyword>
<dbReference type="RefSeq" id="WP_152769377.1">
    <property type="nucleotide sequence ID" value="NZ_VJZC01000004.1"/>
</dbReference>
<accession>A0A5N8XAG8</accession>
<dbReference type="Proteomes" id="UP000400924">
    <property type="component" value="Unassembled WGS sequence"/>
</dbReference>
<feature type="domain" description="PucR C-terminal helix-turn-helix" evidence="3">
    <location>
        <begin position="264"/>
        <end position="321"/>
    </location>
</feature>
<reference evidence="5 6" key="1">
    <citation type="submission" date="2019-07" db="EMBL/GenBank/DDBJ databases">
        <title>New species of Amycolatopsis and Streptomyces.</title>
        <authorList>
            <person name="Duangmal K."/>
            <person name="Teo W.F.A."/>
            <person name="Lipun K."/>
        </authorList>
    </citation>
    <scope>NUCLEOTIDE SEQUENCE [LARGE SCALE GENOMIC DNA]</scope>
    <source>
        <strain evidence="5 6">NBRC 106415</strain>
    </source>
</reference>
<evidence type="ECO:0000259" key="4">
    <source>
        <dbReference type="Pfam" id="PF17853"/>
    </source>
</evidence>
<organism evidence="5 6">
    <name type="scientific">Streptomyces spongiae</name>
    <dbReference type="NCBI Taxonomy" id="565072"/>
    <lineage>
        <taxon>Bacteria</taxon>
        <taxon>Bacillati</taxon>
        <taxon>Actinomycetota</taxon>
        <taxon>Actinomycetes</taxon>
        <taxon>Kitasatosporales</taxon>
        <taxon>Streptomycetaceae</taxon>
        <taxon>Streptomyces</taxon>
    </lineage>
</organism>